<accession>A0A1H1XLX6</accession>
<evidence type="ECO:0000313" key="2">
    <source>
        <dbReference type="Proteomes" id="UP000199597"/>
    </source>
</evidence>
<dbReference type="AlphaFoldDB" id="A0A1H1XLX6"/>
<dbReference type="Proteomes" id="UP000199597">
    <property type="component" value="Chromosome I"/>
</dbReference>
<gene>
    <name evidence="1" type="ORF">SAMN04489752_3361</name>
</gene>
<protein>
    <submittedName>
        <fullName evidence="1">Uncharacterized protein</fullName>
    </submittedName>
</protein>
<proteinExistence type="predicted"/>
<organism evidence="1 2">
    <name type="scientific">Brevibacterium siliguriense</name>
    <dbReference type="NCBI Taxonomy" id="1136497"/>
    <lineage>
        <taxon>Bacteria</taxon>
        <taxon>Bacillati</taxon>
        <taxon>Actinomycetota</taxon>
        <taxon>Actinomycetes</taxon>
        <taxon>Micrococcales</taxon>
        <taxon>Brevibacteriaceae</taxon>
        <taxon>Brevibacterium</taxon>
    </lineage>
</organism>
<dbReference type="EMBL" id="LT629766">
    <property type="protein sequence ID" value="SDT10208.1"/>
    <property type="molecule type" value="Genomic_DNA"/>
</dbReference>
<dbReference type="STRING" id="1136497.SAMN04489752_3361"/>
<reference evidence="2" key="1">
    <citation type="submission" date="2016-10" db="EMBL/GenBank/DDBJ databases">
        <authorList>
            <person name="Varghese N."/>
            <person name="Submissions S."/>
        </authorList>
    </citation>
    <scope>NUCLEOTIDE SEQUENCE [LARGE SCALE GENOMIC DNA]</scope>
    <source>
        <strain evidence="2">DSM 23676</strain>
    </source>
</reference>
<name>A0A1H1XLX6_9MICO</name>
<keyword evidence="2" id="KW-1185">Reference proteome</keyword>
<sequence>MLMAFIPSVGLGAGVGTLAALAAAGIQKLLGRRNER</sequence>
<evidence type="ECO:0000313" key="1">
    <source>
        <dbReference type="EMBL" id="SDT10208.1"/>
    </source>
</evidence>